<comment type="caution">
    <text evidence="1">The sequence shown here is derived from an EMBL/GenBank/DDBJ whole genome shotgun (WGS) entry which is preliminary data.</text>
</comment>
<evidence type="ECO:0000313" key="1">
    <source>
        <dbReference type="EMBL" id="MBB1153998.1"/>
    </source>
</evidence>
<name>A0A7W3VVI0_9PSEU</name>
<dbReference type="Proteomes" id="UP000526734">
    <property type="component" value="Unassembled WGS sequence"/>
</dbReference>
<gene>
    <name evidence="1" type="ORF">H4281_12720</name>
</gene>
<dbReference type="AlphaFoldDB" id="A0A7W3VVI0"/>
<dbReference type="RefSeq" id="WP_182891088.1">
    <property type="nucleotide sequence ID" value="NZ_JACGZW010000004.1"/>
</dbReference>
<protein>
    <submittedName>
        <fullName evidence="1">Uncharacterized protein</fullName>
    </submittedName>
</protein>
<organism evidence="1 2">
    <name type="scientific">Amycolatopsis dendrobii</name>
    <dbReference type="NCBI Taxonomy" id="2760662"/>
    <lineage>
        <taxon>Bacteria</taxon>
        <taxon>Bacillati</taxon>
        <taxon>Actinomycetota</taxon>
        <taxon>Actinomycetes</taxon>
        <taxon>Pseudonocardiales</taxon>
        <taxon>Pseudonocardiaceae</taxon>
        <taxon>Amycolatopsis</taxon>
    </lineage>
</organism>
<dbReference type="EMBL" id="JACGZW010000004">
    <property type="protein sequence ID" value="MBB1153998.1"/>
    <property type="molecule type" value="Genomic_DNA"/>
</dbReference>
<proteinExistence type="predicted"/>
<evidence type="ECO:0000313" key="2">
    <source>
        <dbReference type="Proteomes" id="UP000526734"/>
    </source>
</evidence>
<reference evidence="1 2" key="1">
    <citation type="submission" date="2020-08" db="EMBL/GenBank/DDBJ databases">
        <title>Amycolatopsis sp. nov. DR6-1 isolated from Dendrobium heterocarpum.</title>
        <authorList>
            <person name="Tedsree N."/>
            <person name="Kuncharoen N."/>
            <person name="Likhitwitayawuid K."/>
            <person name="Tanasupawat S."/>
        </authorList>
    </citation>
    <scope>NUCLEOTIDE SEQUENCE [LARGE SCALE GENOMIC DNA]</scope>
    <source>
        <strain evidence="1 2">DR6-1</strain>
    </source>
</reference>
<keyword evidence="2" id="KW-1185">Reference proteome</keyword>
<accession>A0A7W3VVI0</accession>
<sequence>MANLTTVQAKLAGTVLTSTAATAGPDKVKPGDGGAPVYVLVDNAGASAVTVTIADPGKTKYQQQNPSIPSVSVPAGGKAVLGPIQSDLKQSDGYVNLTASSTTSVSFYAFRG</sequence>